<keyword evidence="1" id="KW-0812">Transmembrane</keyword>
<evidence type="ECO:0008006" key="4">
    <source>
        <dbReference type="Google" id="ProtNLM"/>
    </source>
</evidence>
<feature type="transmembrane region" description="Helical" evidence="1">
    <location>
        <begin position="66"/>
        <end position="86"/>
    </location>
</feature>
<protein>
    <recommendedName>
        <fullName evidence="4">DUF2523 domain-containing protein</fullName>
    </recommendedName>
</protein>
<keyword evidence="3" id="KW-1185">Reference proteome</keyword>
<name>A0A502GF81_9GAMM</name>
<feature type="transmembrane region" description="Helical" evidence="1">
    <location>
        <begin position="12"/>
        <end position="31"/>
    </location>
</feature>
<evidence type="ECO:0000313" key="2">
    <source>
        <dbReference type="EMBL" id="TPG59363.1"/>
    </source>
</evidence>
<comment type="caution">
    <text evidence="2">The sequence shown here is derived from an EMBL/GenBank/DDBJ whole genome shotgun (WGS) entry which is preliminary data.</text>
</comment>
<sequence>MVIFARNLKKRLEYLIIKLAKFALFVGLLYLGGTIINPESFISLDATERFAKWESGLVSQENFDDLWVLMWVVFSLLTAILGYIAIMKLIKKIRGK</sequence>
<evidence type="ECO:0000256" key="1">
    <source>
        <dbReference type="SAM" id="Phobius"/>
    </source>
</evidence>
<keyword evidence="1" id="KW-0472">Membrane</keyword>
<keyword evidence="1" id="KW-1133">Transmembrane helix</keyword>
<dbReference type="EMBL" id="RCZD01000009">
    <property type="protein sequence ID" value="TPG59363.1"/>
    <property type="molecule type" value="Genomic_DNA"/>
</dbReference>
<organism evidence="2 3">
    <name type="scientific">Ewingella americana</name>
    <dbReference type="NCBI Taxonomy" id="41202"/>
    <lineage>
        <taxon>Bacteria</taxon>
        <taxon>Pseudomonadati</taxon>
        <taxon>Pseudomonadota</taxon>
        <taxon>Gammaproteobacteria</taxon>
        <taxon>Enterobacterales</taxon>
        <taxon>Yersiniaceae</taxon>
        <taxon>Ewingella</taxon>
    </lineage>
</organism>
<dbReference type="Proteomes" id="UP000317663">
    <property type="component" value="Unassembled WGS sequence"/>
</dbReference>
<proteinExistence type="predicted"/>
<reference evidence="2 3" key="1">
    <citation type="journal article" date="2019" name="Environ. Microbiol.">
        <title>Species interactions and distinct microbial communities in high Arctic permafrost affected cryosols are associated with the CH4 and CO2 gas fluxes.</title>
        <authorList>
            <person name="Altshuler I."/>
            <person name="Hamel J."/>
            <person name="Turney S."/>
            <person name="Magnuson E."/>
            <person name="Levesque R."/>
            <person name="Greer C."/>
            <person name="Whyte L.G."/>
        </authorList>
    </citation>
    <scope>NUCLEOTIDE SEQUENCE [LARGE SCALE GENOMIC DNA]</scope>
    <source>
        <strain evidence="2 3">E4</strain>
    </source>
</reference>
<gene>
    <name evidence="2" type="ORF">EAH77_17270</name>
</gene>
<dbReference type="AlphaFoldDB" id="A0A502GF81"/>
<evidence type="ECO:0000313" key="3">
    <source>
        <dbReference type="Proteomes" id="UP000317663"/>
    </source>
</evidence>
<accession>A0A502GF81</accession>
<dbReference type="OrthoDB" id="6564545at2"/>
<dbReference type="RefSeq" id="WP_140474031.1">
    <property type="nucleotide sequence ID" value="NZ_RCZD01000009.1"/>
</dbReference>